<dbReference type="SUPFAM" id="SSF51045">
    <property type="entry name" value="WW domain"/>
    <property type="match status" value="1"/>
</dbReference>
<reference evidence="3 4" key="1">
    <citation type="submission" date="2020-04" db="EMBL/GenBank/DDBJ databases">
        <title>Perkinsus olseni comparative genomics.</title>
        <authorList>
            <person name="Bogema D.R."/>
        </authorList>
    </citation>
    <scope>NUCLEOTIDE SEQUENCE [LARGE SCALE GENOMIC DNA]</scope>
    <source>
        <strain evidence="3 4">ATCC PRA-207</strain>
    </source>
</reference>
<evidence type="ECO:0000313" key="4">
    <source>
        <dbReference type="Proteomes" id="UP000553632"/>
    </source>
</evidence>
<feature type="region of interest" description="Disordered" evidence="1">
    <location>
        <begin position="1"/>
        <end position="33"/>
    </location>
</feature>
<feature type="domain" description="WW" evidence="2">
    <location>
        <begin position="135"/>
        <end position="173"/>
    </location>
</feature>
<keyword evidence="4" id="KW-1185">Reference proteome</keyword>
<dbReference type="Proteomes" id="UP000553632">
    <property type="component" value="Unassembled WGS sequence"/>
</dbReference>
<comment type="caution">
    <text evidence="3">The sequence shown here is derived from an EMBL/GenBank/DDBJ whole genome shotgun (WGS) entry which is preliminary data.</text>
</comment>
<accession>A0A7J6TC94</accession>
<dbReference type="Gene3D" id="2.20.70.10">
    <property type="match status" value="1"/>
</dbReference>
<evidence type="ECO:0000256" key="1">
    <source>
        <dbReference type="SAM" id="MobiDB-lite"/>
    </source>
</evidence>
<evidence type="ECO:0000259" key="2">
    <source>
        <dbReference type="PROSITE" id="PS50020"/>
    </source>
</evidence>
<gene>
    <name evidence="3" type="ORF">FOZ63_025600</name>
</gene>
<dbReference type="EMBL" id="JABANO010011883">
    <property type="protein sequence ID" value="KAF4742735.1"/>
    <property type="molecule type" value="Genomic_DNA"/>
</dbReference>
<sequence>MRLPGTSISKVGIADNSALPPPPRLRGGPPSTAWVDDVPILPPREEHPQMSEIATPATWLTSHITSAYSAARTWVTRATQSGDVEPLEGKDGIQTTSTDRDDDLRPLVEYCINLGIDLRRANPEAVLLVRRFLCDELPDKRHECPTAEGDNSTQLVYYYNAETGEAQWEHPRVRELITKLCEMENLQSLPGGQLWLHQQRRKAAASFTSFLSNRPVLSATNASDHHISSLDERQSKADSLKVRVIPAETVLHLPIHREFPLLNPRVMAAFAKYFSVDVTTLQAPQICLLKLVAFCPLPHGWQYRQGGTYTDAATGTSSSNHPMDGFFTRLLGAAAGVGHSSTAVPSTTFFRVAASGDALEGYIYDFHWREFPSTSAVEGRETTSGQDPSLCSSFLKTRDSVCEALRVVGDCERASALRENLTATNFLELASGGYYETLRESQLEPLLREALRYVGSEESFDELARCDRAQATSEEAKILQLFELCREAPALACWSPQPSRWTEKPIENRASRILEKLWTADQLWERKSKAFDRAFDALENGQENTSAWFENIDMTGCLEAYFPGASIMTRGICDQLNDDELEAVLGLLERLIAAANSCLVARLAEREELKPEVLNRRAAFVVLEEKCRNSGQNSLWLHEEQ</sequence>
<feature type="region of interest" description="Disordered" evidence="1">
    <location>
        <begin position="80"/>
        <end position="100"/>
    </location>
</feature>
<dbReference type="AlphaFoldDB" id="A0A7J6TC94"/>
<evidence type="ECO:0000313" key="3">
    <source>
        <dbReference type="EMBL" id="KAF4742735.1"/>
    </source>
</evidence>
<dbReference type="InterPro" id="IPR001202">
    <property type="entry name" value="WW_dom"/>
</dbReference>
<name>A0A7J6TC94_PEROL</name>
<organism evidence="3 4">
    <name type="scientific">Perkinsus olseni</name>
    <name type="common">Perkinsus atlanticus</name>
    <dbReference type="NCBI Taxonomy" id="32597"/>
    <lineage>
        <taxon>Eukaryota</taxon>
        <taxon>Sar</taxon>
        <taxon>Alveolata</taxon>
        <taxon>Perkinsozoa</taxon>
        <taxon>Perkinsea</taxon>
        <taxon>Perkinsida</taxon>
        <taxon>Perkinsidae</taxon>
        <taxon>Perkinsus</taxon>
    </lineage>
</organism>
<proteinExistence type="predicted"/>
<dbReference type="Pfam" id="PF00397">
    <property type="entry name" value="WW"/>
    <property type="match status" value="1"/>
</dbReference>
<protein>
    <recommendedName>
        <fullName evidence="2">WW domain-containing protein</fullName>
    </recommendedName>
</protein>
<dbReference type="CDD" id="cd00201">
    <property type="entry name" value="WW"/>
    <property type="match status" value="1"/>
</dbReference>
<dbReference type="PROSITE" id="PS50020">
    <property type="entry name" value="WW_DOMAIN_2"/>
    <property type="match status" value="1"/>
</dbReference>
<dbReference type="InterPro" id="IPR036020">
    <property type="entry name" value="WW_dom_sf"/>
</dbReference>